<evidence type="ECO:0000256" key="1">
    <source>
        <dbReference type="SAM" id="MobiDB-lite"/>
    </source>
</evidence>
<dbReference type="PANTHER" id="PTHR33233:SF14">
    <property type="entry name" value="ENDONUCLEASE_EXONUCLEASE_PHOSPHATASE"/>
    <property type="match status" value="1"/>
</dbReference>
<reference evidence="3" key="1">
    <citation type="submission" date="2022-12" db="EMBL/GenBank/DDBJ databases">
        <title>Draft genome assemblies for two species of Escallonia (Escalloniales).</title>
        <authorList>
            <person name="Chanderbali A."/>
            <person name="Dervinis C."/>
            <person name="Anghel I."/>
            <person name="Soltis D."/>
            <person name="Soltis P."/>
            <person name="Zapata F."/>
        </authorList>
    </citation>
    <scope>NUCLEOTIDE SEQUENCE</scope>
    <source>
        <strain evidence="3">UCBG92.1500</strain>
        <tissue evidence="3">Leaf</tissue>
    </source>
</reference>
<keyword evidence="4" id="KW-1185">Reference proteome</keyword>
<dbReference type="EMBL" id="JAVXUO010000340">
    <property type="protein sequence ID" value="KAK2993143.1"/>
    <property type="molecule type" value="Genomic_DNA"/>
</dbReference>
<feature type="domain" description="DUF4283" evidence="2">
    <location>
        <begin position="230"/>
        <end position="313"/>
    </location>
</feature>
<organism evidence="3 4">
    <name type="scientific">Escallonia rubra</name>
    <dbReference type="NCBI Taxonomy" id="112253"/>
    <lineage>
        <taxon>Eukaryota</taxon>
        <taxon>Viridiplantae</taxon>
        <taxon>Streptophyta</taxon>
        <taxon>Embryophyta</taxon>
        <taxon>Tracheophyta</taxon>
        <taxon>Spermatophyta</taxon>
        <taxon>Magnoliopsida</taxon>
        <taxon>eudicotyledons</taxon>
        <taxon>Gunneridae</taxon>
        <taxon>Pentapetalae</taxon>
        <taxon>asterids</taxon>
        <taxon>campanulids</taxon>
        <taxon>Escalloniales</taxon>
        <taxon>Escalloniaceae</taxon>
        <taxon>Escallonia</taxon>
    </lineage>
</organism>
<dbReference type="InterPro" id="IPR025558">
    <property type="entry name" value="DUF4283"/>
</dbReference>
<evidence type="ECO:0000313" key="4">
    <source>
        <dbReference type="Proteomes" id="UP001187471"/>
    </source>
</evidence>
<accession>A0AA88RYU9</accession>
<evidence type="ECO:0000259" key="2">
    <source>
        <dbReference type="Pfam" id="PF14111"/>
    </source>
</evidence>
<evidence type="ECO:0000313" key="3">
    <source>
        <dbReference type="EMBL" id="KAK2993143.1"/>
    </source>
</evidence>
<dbReference type="Pfam" id="PF14111">
    <property type="entry name" value="DUF4283"/>
    <property type="match status" value="1"/>
</dbReference>
<proteinExistence type="predicted"/>
<name>A0AA88RYU9_9ASTE</name>
<dbReference type="AlphaFoldDB" id="A0AA88RYU9"/>
<gene>
    <name evidence="3" type="ORF">RJ640_015330</name>
</gene>
<dbReference type="PANTHER" id="PTHR33233">
    <property type="entry name" value="ENDONUCLEASE/EXONUCLEASE/PHOSPHATASE"/>
    <property type="match status" value="1"/>
</dbReference>
<comment type="caution">
    <text evidence="3">The sequence shown here is derived from an EMBL/GenBank/DDBJ whole genome shotgun (WGS) entry which is preliminary data.</text>
</comment>
<protein>
    <recommendedName>
        <fullName evidence="2">DUF4283 domain-containing protein</fullName>
    </recommendedName>
</protein>
<dbReference type="Proteomes" id="UP001187471">
    <property type="component" value="Unassembled WGS sequence"/>
</dbReference>
<feature type="compositionally biased region" description="Polar residues" evidence="1">
    <location>
        <begin position="106"/>
        <end position="118"/>
    </location>
</feature>
<sequence length="505" mass="57213">MGRSDRIRGPPKDPYTTDFIGKHWAKTHEHKSSSEKKARAITVTLGEFQAMDVNDLRPENQSITSNDSDEDNLTGYGEVNACVAALTKENQELKQQVEQLLQQSKNPNSEQKIISGTPPTKKMTEARGECAGTEHVNTADVAKPLQQNETGPVPLTNQNNGTATWTEDTFPQLPCNSKPLASTQIRKTYAEIMEPKADFMERATLKYIPPATINGIKGVEYSKEEVESETNQWQNSIIAYVLGAKPPFHVMKGFLERIWRKFGSFKLSLLKSGVYILRFDDKTVQERIIEQGPWTFDNRPLIVKPWLPNVSLEKEGVSSIPLWIRLPYLPLHLWSTELLSRIASSVGKPLFTDKMTATKERLTYARLCVEVSIEDTMPEKVPIRGPEGDTIEQTIEYDWKPTICSHCQVFGHTVERCFYKPCPKQKWRVKTQNDGNLGTQHENLNADKQLTCQVFTPQIEQTQLPKNTPIEVSNPFDLIAPESETVEEQDSNIHSSFTRIELKVV</sequence>
<feature type="region of interest" description="Disordered" evidence="1">
    <location>
        <begin position="102"/>
        <end position="124"/>
    </location>
</feature>